<gene>
    <name evidence="3" type="ORF">CLVI_05670</name>
</gene>
<reference evidence="3 4" key="1">
    <citation type="submission" date="2018-03" db="EMBL/GenBank/DDBJ databases">
        <title>Genome sequence of Clostridium vincentii DSM 10228.</title>
        <authorList>
            <person name="Poehlein A."/>
            <person name="Daniel R."/>
        </authorList>
    </citation>
    <scope>NUCLEOTIDE SEQUENCE [LARGE SCALE GENOMIC DNA]</scope>
    <source>
        <strain evidence="3 4">DSM 10228</strain>
    </source>
</reference>
<evidence type="ECO:0000259" key="2">
    <source>
        <dbReference type="Pfam" id="PF14242"/>
    </source>
</evidence>
<evidence type="ECO:0000256" key="1">
    <source>
        <dbReference type="SAM" id="Phobius"/>
    </source>
</evidence>
<dbReference type="OrthoDB" id="129626at2"/>
<evidence type="ECO:0000313" key="3">
    <source>
        <dbReference type="EMBL" id="PRR83913.1"/>
    </source>
</evidence>
<name>A0A2T0BJ90_9CLOT</name>
<dbReference type="Gene3D" id="1.10.8.10">
    <property type="entry name" value="DNA helicase RuvA subunit, C-terminal domain"/>
    <property type="match status" value="1"/>
</dbReference>
<keyword evidence="1" id="KW-0812">Transmembrane</keyword>
<dbReference type="InterPro" id="IPR009060">
    <property type="entry name" value="UBA-like_sf"/>
</dbReference>
<dbReference type="RefSeq" id="WP_106058601.1">
    <property type="nucleotide sequence ID" value="NZ_PVXQ01000004.1"/>
</dbReference>
<feature type="transmembrane region" description="Helical" evidence="1">
    <location>
        <begin position="99"/>
        <end position="123"/>
    </location>
</feature>
<feature type="domain" description="DUF4342" evidence="2">
    <location>
        <begin position="54"/>
        <end position="132"/>
    </location>
</feature>
<sequence length="204" mass="22761">MEEITLEKVDQVKARTGVSYAEAKKGLESCGGNVLETIILLEKNHKINHSDNKENESEKDTENINEFKEWLGDLIQKGNISRVKIKKDNKMLVDIPVNAGIAATVIAIIIPPILAFVVIAAVATKITIEITKEDGSVEVVNKYISKVADEVKGKSTIFAGHIKNKFDEVKENFANKESEKQKVYTGEETVYSYTVNFDKEESEK</sequence>
<comment type="caution">
    <text evidence="3">The sequence shown here is derived from an EMBL/GenBank/DDBJ whole genome shotgun (WGS) entry which is preliminary data.</text>
</comment>
<keyword evidence="1" id="KW-0472">Membrane</keyword>
<accession>A0A2T0BJ90</accession>
<evidence type="ECO:0000313" key="4">
    <source>
        <dbReference type="Proteomes" id="UP000239471"/>
    </source>
</evidence>
<protein>
    <recommendedName>
        <fullName evidence="2">DUF4342 domain-containing protein</fullName>
    </recommendedName>
</protein>
<organism evidence="3 4">
    <name type="scientific">Clostridium vincentii</name>
    <dbReference type="NCBI Taxonomy" id="52704"/>
    <lineage>
        <taxon>Bacteria</taxon>
        <taxon>Bacillati</taxon>
        <taxon>Bacillota</taxon>
        <taxon>Clostridia</taxon>
        <taxon>Eubacteriales</taxon>
        <taxon>Clostridiaceae</taxon>
        <taxon>Clostridium</taxon>
    </lineage>
</organism>
<dbReference type="Pfam" id="PF14242">
    <property type="entry name" value="DUF4342"/>
    <property type="match status" value="1"/>
</dbReference>
<dbReference type="Proteomes" id="UP000239471">
    <property type="component" value="Unassembled WGS sequence"/>
</dbReference>
<proteinExistence type="predicted"/>
<dbReference type="AlphaFoldDB" id="A0A2T0BJ90"/>
<dbReference type="EMBL" id="PVXQ01000004">
    <property type="protein sequence ID" value="PRR83913.1"/>
    <property type="molecule type" value="Genomic_DNA"/>
</dbReference>
<keyword evidence="4" id="KW-1185">Reference proteome</keyword>
<keyword evidence="1" id="KW-1133">Transmembrane helix</keyword>
<dbReference type="InterPro" id="IPR025642">
    <property type="entry name" value="DUF4342"/>
</dbReference>
<dbReference type="SUPFAM" id="SSF46934">
    <property type="entry name" value="UBA-like"/>
    <property type="match status" value="1"/>
</dbReference>